<reference evidence="1 2" key="1">
    <citation type="submission" date="2015-09" db="EMBL/GenBank/DDBJ databases">
        <title>Atta colombica WGS genome.</title>
        <authorList>
            <person name="Nygaard S."/>
            <person name="Hu H."/>
            <person name="Boomsma J."/>
            <person name="Zhang G."/>
        </authorList>
    </citation>
    <scope>NUCLEOTIDE SEQUENCE [LARGE SCALE GENOMIC DNA]</scope>
    <source>
        <strain evidence="1">Treedump-2</strain>
        <tissue evidence="1">Whole body</tissue>
    </source>
</reference>
<evidence type="ECO:0000313" key="2">
    <source>
        <dbReference type="Proteomes" id="UP000078540"/>
    </source>
</evidence>
<dbReference type="EMBL" id="KQ976473">
    <property type="protein sequence ID" value="KYM83967.1"/>
    <property type="molecule type" value="Genomic_DNA"/>
</dbReference>
<organism evidence="1 2">
    <name type="scientific">Atta colombica</name>
    <dbReference type="NCBI Taxonomy" id="520822"/>
    <lineage>
        <taxon>Eukaryota</taxon>
        <taxon>Metazoa</taxon>
        <taxon>Ecdysozoa</taxon>
        <taxon>Arthropoda</taxon>
        <taxon>Hexapoda</taxon>
        <taxon>Insecta</taxon>
        <taxon>Pterygota</taxon>
        <taxon>Neoptera</taxon>
        <taxon>Endopterygota</taxon>
        <taxon>Hymenoptera</taxon>
        <taxon>Apocrita</taxon>
        <taxon>Aculeata</taxon>
        <taxon>Formicoidea</taxon>
        <taxon>Formicidae</taxon>
        <taxon>Myrmicinae</taxon>
        <taxon>Atta</taxon>
    </lineage>
</organism>
<evidence type="ECO:0000313" key="1">
    <source>
        <dbReference type="EMBL" id="KYM83967.1"/>
    </source>
</evidence>
<gene>
    <name evidence="1" type="ORF">ALC53_05635</name>
</gene>
<protein>
    <submittedName>
        <fullName evidence="1">Uncharacterized protein</fullName>
    </submittedName>
</protein>
<keyword evidence="2" id="KW-1185">Reference proteome</keyword>
<sequence>MEFFLFRKSAVVCPIPRARNLITVNDYRPISILPALSKILERVCSTVDRMDHDILIKKVQRYAPFSLGAIMDCIISHGQDPDNQRQMEWF</sequence>
<accession>A0A151I4M4</accession>
<dbReference type="Proteomes" id="UP000078540">
    <property type="component" value="Unassembled WGS sequence"/>
</dbReference>
<name>A0A151I4M4_9HYME</name>
<proteinExistence type="predicted"/>
<dbReference type="AlphaFoldDB" id="A0A151I4M4"/>